<dbReference type="EMBL" id="LAXJ01000007">
    <property type="protein sequence ID" value="KRS13253.1"/>
    <property type="molecule type" value="Genomic_DNA"/>
</dbReference>
<feature type="signal peptide" evidence="1">
    <location>
        <begin position="1"/>
        <end position="26"/>
    </location>
</feature>
<dbReference type="PATRIC" id="fig|1641875.4.peg.4124"/>
<dbReference type="InterPro" id="IPR000566">
    <property type="entry name" value="Lipocln_cytosolic_FA-bd_dom"/>
</dbReference>
<evidence type="ECO:0000313" key="4">
    <source>
        <dbReference type="Proteomes" id="UP000051295"/>
    </source>
</evidence>
<dbReference type="Proteomes" id="UP000051295">
    <property type="component" value="Unassembled WGS sequence"/>
</dbReference>
<sequence>MRNWTNRTTYLAAALSLAGCASGPMAPDRTFRDTGKPLSVTTRGNGMQDMGGPWFVRGYFPGDGGLAMVTLLPDLRGQEAVEFRTEACLLSGDCETDTEIWLARPLGQNRWQLNREGAAPRQMWVVWVDDDFRTAAIGTPDGSYGWILDRRPEGGADRLRAAAEILNFNGYDTSRIKVR</sequence>
<organism evidence="3 4">
    <name type="scientific">Roseovarius atlanticus</name>
    <dbReference type="NCBI Taxonomy" id="1641875"/>
    <lineage>
        <taxon>Bacteria</taxon>
        <taxon>Pseudomonadati</taxon>
        <taxon>Pseudomonadota</taxon>
        <taxon>Alphaproteobacteria</taxon>
        <taxon>Rhodobacterales</taxon>
        <taxon>Roseobacteraceae</taxon>
        <taxon>Roseovarius</taxon>
    </lineage>
</organism>
<name>A0A0T5NWF4_9RHOB</name>
<evidence type="ECO:0000313" key="3">
    <source>
        <dbReference type="EMBL" id="KRS13253.1"/>
    </source>
</evidence>
<dbReference type="AlphaFoldDB" id="A0A0T5NWF4"/>
<dbReference type="SUPFAM" id="SSF50814">
    <property type="entry name" value="Lipocalins"/>
    <property type="match status" value="1"/>
</dbReference>
<evidence type="ECO:0000256" key="1">
    <source>
        <dbReference type="SAM" id="SignalP"/>
    </source>
</evidence>
<keyword evidence="4" id="KW-1185">Reference proteome</keyword>
<reference evidence="3 4" key="1">
    <citation type="submission" date="2015-04" db="EMBL/GenBank/DDBJ databases">
        <title>The draft genome sequence of Roseovarius sp.R12b.</title>
        <authorList>
            <person name="Li G."/>
            <person name="Lai Q."/>
            <person name="Shao Z."/>
            <person name="Yan P."/>
        </authorList>
    </citation>
    <scope>NUCLEOTIDE SEQUENCE [LARGE SCALE GENOMIC DNA]</scope>
    <source>
        <strain evidence="3 4">R12B</strain>
    </source>
</reference>
<dbReference type="STRING" id="1641875.XM53_08615"/>
<protein>
    <recommendedName>
        <fullName evidence="2">Lipocalin/cytosolic fatty-acid binding domain-containing protein</fullName>
    </recommendedName>
</protein>
<dbReference type="Pfam" id="PF08212">
    <property type="entry name" value="Lipocalin_2"/>
    <property type="match status" value="1"/>
</dbReference>
<dbReference type="Gene3D" id="2.40.128.20">
    <property type="match status" value="1"/>
</dbReference>
<proteinExistence type="predicted"/>
<feature type="domain" description="Lipocalin/cytosolic fatty-acid binding" evidence="2">
    <location>
        <begin position="116"/>
        <end position="178"/>
    </location>
</feature>
<feature type="chain" id="PRO_5006663998" description="Lipocalin/cytosolic fatty-acid binding domain-containing protein" evidence="1">
    <location>
        <begin position="27"/>
        <end position="179"/>
    </location>
</feature>
<comment type="caution">
    <text evidence="3">The sequence shown here is derived from an EMBL/GenBank/DDBJ whole genome shotgun (WGS) entry which is preliminary data.</text>
</comment>
<dbReference type="InterPro" id="IPR012674">
    <property type="entry name" value="Calycin"/>
</dbReference>
<gene>
    <name evidence="3" type="ORF">XM53_08615</name>
</gene>
<accession>A0A0T5NWF4</accession>
<keyword evidence="1" id="KW-0732">Signal</keyword>
<dbReference type="PROSITE" id="PS51257">
    <property type="entry name" value="PROKAR_LIPOPROTEIN"/>
    <property type="match status" value="1"/>
</dbReference>
<evidence type="ECO:0000259" key="2">
    <source>
        <dbReference type="Pfam" id="PF08212"/>
    </source>
</evidence>